<dbReference type="SUPFAM" id="SSF111331">
    <property type="entry name" value="NAD kinase/diacylglycerol kinase-like"/>
    <property type="match status" value="1"/>
</dbReference>
<accession>A0A839SYH1</accession>
<dbReference type="InterPro" id="IPR001206">
    <property type="entry name" value="Diacylglycerol_kinase_cat_dom"/>
</dbReference>
<dbReference type="Pfam" id="PF00781">
    <property type="entry name" value="DAGK_cat"/>
    <property type="match status" value="1"/>
</dbReference>
<evidence type="ECO:0000256" key="2">
    <source>
        <dbReference type="ARBA" id="ARBA00022516"/>
    </source>
</evidence>
<comment type="caution">
    <text evidence="13">The sequence shown here is derived from an EMBL/GenBank/DDBJ whole genome shotgun (WGS) entry which is preliminary data.</text>
</comment>
<keyword evidence="7" id="KW-0067">ATP-binding</keyword>
<dbReference type="InterPro" id="IPR050187">
    <property type="entry name" value="Lipid_Phosphate_FormReg"/>
</dbReference>
<evidence type="ECO:0000256" key="4">
    <source>
        <dbReference type="ARBA" id="ARBA00022723"/>
    </source>
</evidence>
<evidence type="ECO:0000259" key="12">
    <source>
        <dbReference type="PROSITE" id="PS50146"/>
    </source>
</evidence>
<comment type="cofactor">
    <cofactor evidence="1">
        <name>Mg(2+)</name>
        <dbReference type="ChEBI" id="CHEBI:18420"/>
    </cofactor>
</comment>
<dbReference type="GO" id="GO:0005886">
    <property type="term" value="C:plasma membrane"/>
    <property type="evidence" value="ECO:0007669"/>
    <property type="project" value="TreeGrafter"/>
</dbReference>
<keyword evidence="10" id="KW-0594">Phospholipid biosynthesis</keyword>
<evidence type="ECO:0000313" key="14">
    <source>
        <dbReference type="Proteomes" id="UP000581135"/>
    </source>
</evidence>
<organism evidence="13 14">
    <name type="scientific">Limibacillus halophilus</name>
    <dbReference type="NCBI Taxonomy" id="1579333"/>
    <lineage>
        <taxon>Bacteria</taxon>
        <taxon>Pseudomonadati</taxon>
        <taxon>Pseudomonadota</taxon>
        <taxon>Alphaproteobacteria</taxon>
        <taxon>Rhodospirillales</taxon>
        <taxon>Rhodovibrionaceae</taxon>
        <taxon>Limibacillus</taxon>
    </lineage>
</organism>
<dbReference type="InterPro" id="IPR045540">
    <property type="entry name" value="YegS/DAGK_C"/>
</dbReference>
<dbReference type="InterPro" id="IPR016064">
    <property type="entry name" value="NAD/diacylglycerol_kinase_sf"/>
</dbReference>
<evidence type="ECO:0000256" key="11">
    <source>
        <dbReference type="ARBA" id="ARBA00023264"/>
    </source>
</evidence>
<dbReference type="PANTHER" id="PTHR12358:SF106">
    <property type="entry name" value="LIPID KINASE YEGS"/>
    <property type="match status" value="1"/>
</dbReference>
<dbReference type="InterPro" id="IPR017438">
    <property type="entry name" value="ATP-NAD_kinase_N"/>
</dbReference>
<keyword evidence="4" id="KW-0479">Metal-binding</keyword>
<dbReference type="PANTHER" id="PTHR12358">
    <property type="entry name" value="SPHINGOSINE KINASE"/>
    <property type="match status" value="1"/>
</dbReference>
<keyword evidence="6 13" id="KW-0418">Kinase</keyword>
<dbReference type="InterPro" id="IPR005218">
    <property type="entry name" value="Diacylglycerol/lipid_kinase"/>
</dbReference>
<keyword evidence="11" id="KW-1208">Phospholipid metabolism</keyword>
<keyword evidence="5" id="KW-0547">Nucleotide-binding</keyword>
<dbReference type="Proteomes" id="UP000581135">
    <property type="component" value="Unassembled WGS sequence"/>
</dbReference>
<dbReference type="Gene3D" id="2.60.200.40">
    <property type="match status" value="1"/>
</dbReference>
<keyword evidence="3" id="KW-0808">Transferase</keyword>
<dbReference type="EMBL" id="JACHXA010000010">
    <property type="protein sequence ID" value="MBB3066720.1"/>
    <property type="molecule type" value="Genomic_DNA"/>
</dbReference>
<evidence type="ECO:0000256" key="9">
    <source>
        <dbReference type="ARBA" id="ARBA00023098"/>
    </source>
</evidence>
<dbReference type="Gene3D" id="3.40.50.10330">
    <property type="entry name" value="Probable inorganic polyphosphate/atp-NAD kinase, domain 1"/>
    <property type="match status" value="1"/>
</dbReference>
<evidence type="ECO:0000313" key="13">
    <source>
        <dbReference type="EMBL" id="MBB3066720.1"/>
    </source>
</evidence>
<dbReference type="GO" id="GO:0046872">
    <property type="term" value="F:metal ion binding"/>
    <property type="evidence" value="ECO:0007669"/>
    <property type="project" value="UniProtKB-KW"/>
</dbReference>
<evidence type="ECO:0000256" key="8">
    <source>
        <dbReference type="ARBA" id="ARBA00022842"/>
    </source>
</evidence>
<evidence type="ECO:0000256" key="10">
    <source>
        <dbReference type="ARBA" id="ARBA00023209"/>
    </source>
</evidence>
<proteinExistence type="predicted"/>
<gene>
    <name evidence="13" type="ORF">FHR98_003030</name>
</gene>
<evidence type="ECO:0000256" key="7">
    <source>
        <dbReference type="ARBA" id="ARBA00022840"/>
    </source>
</evidence>
<reference evidence="13 14" key="1">
    <citation type="submission" date="2020-08" db="EMBL/GenBank/DDBJ databases">
        <title>Genomic Encyclopedia of Type Strains, Phase III (KMG-III): the genomes of soil and plant-associated and newly described type strains.</title>
        <authorList>
            <person name="Whitman W."/>
        </authorList>
    </citation>
    <scope>NUCLEOTIDE SEQUENCE [LARGE SCALE GENOMIC DNA]</scope>
    <source>
        <strain evidence="13 14">CECT 8803</strain>
    </source>
</reference>
<dbReference type="PROSITE" id="PS50146">
    <property type="entry name" value="DAGK"/>
    <property type="match status" value="1"/>
</dbReference>
<keyword evidence="8" id="KW-0460">Magnesium</keyword>
<feature type="domain" description="DAGKc" evidence="12">
    <location>
        <begin position="8"/>
        <end position="142"/>
    </location>
</feature>
<keyword evidence="9" id="KW-0443">Lipid metabolism</keyword>
<evidence type="ECO:0000256" key="3">
    <source>
        <dbReference type="ARBA" id="ARBA00022679"/>
    </source>
</evidence>
<evidence type="ECO:0000256" key="1">
    <source>
        <dbReference type="ARBA" id="ARBA00001946"/>
    </source>
</evidence>
<evidence type="ECO:0000256" key="5">
    <source>
        <dbReference type="ARBA" id="ARBA00022741"/>
    </source>
</evidence>
<sequence length="308" mass="32383">MSKSFKASTTRVLPVIYNPSAGQRHGRRLSSVLAALEQLGWRVELRTTAGPGDAERLALEALASGVVRLAVAGGDGTVHEVVNGLAASGITNAGPQIGIIPLGTANVLAAEIGLPRTAAGIAACLVEGGIREVRLGEVRFGNSGQRYFILMAGVGFDAEVVARVSSDLKRRLGKGAYVWESLRLAFRYAYPAFSVVRDGKVETAHAIIAARSSRYGGHYLLTPAAGLSAPKLQACLFTRRGPMAVLSYGAALLAGKLFRRSDLKVIAFDELRVTSPIGQPVQADGDSIGMTPVSVSLSEHRVRLTVPA</sequence>
<dbReference type="Pfam" id="PF19279">
    <property type="entry name" value="YegS_C"/>
    <property type="match status" value="1"/>
</dbReference>
<dbReference type="GO" id="GO:0005524">
    <property type="term" value="F:ATP binding"/>
    <property type="evidence" value="ECO:0007669"/>
    <property type="project" value="UniProtKB-KW"/>
</dbReference>
<name>A0A839SYH1_9PROT</name>
<dbReference type="GO" id="GO:0008654">
    <property type="term" value="P:phospholipid biosynthetic process"/>
    <property type="evidence" value="ECO:0007669"/>
    <property type="project" value="UniProtKB-KW"/>
</dbReference>
<dbReference type="GO" id="GO:0016301">
    <property type="term" value="F:kinase activity"/>
    <property type="evidence" value="ECO:0007669"/>
    <property type="project" value="UniProtKB-KW"/>
</dbReference>
<dbReference type="RefSeq" id="WP_183417549.1">
    <property type="nucleotide sequence ID" value="NZ_JACHXA010000010.1"/>
</dbReference>
<keyword evidence="2" id="KW-0444">Lipid biosynthesis</keyword>
<keyword evidence="14" id="KW-1185">Reference proteome</keyword>
<dbReference type="AlphaFoldDB" id="A0A839SYH1"/>
<protein>
    <submittedName>
        <fullName evidence="13">YegS/Rv2252/BmrU family lipid kinase</fullName>
    </submittedName>
</protein>
<dbReference type="SMART" id="SM00046">
    <property type="entry name" value="DAGKc"/>
    <property type="match status" value="1"/>
</dbReference>
<evidence type="ECO:0000256" key="6">
    <source>
        <dbReference type="ARBA" id="ARBA00022777"/>
    </source>
</evidence>
<dbReference type="NCBIfam" id="TIGR00147">
    <property type="entry name" value="YegS/Rv2252/BmrU family lipid kinase"/>
    <property type="match status" value="1"/>
</dbReference>